<dbReference type="InterPro" id="IPR004634">
    <property type="entry name" value="Pept_S49_pIV"/>
</dbReference>
<evidence type="ECO:0000256" key="6">
    <source>
        <dbReference type="ARBA" id="ARBA00023136"/>
    </source>
</evidence>
<dbReference type="SUPFAM" id="SSF52096">
    <property type="entry name" value="ClpP/crotonase"/>
    <property type="match status" value="2"/>
</dbReference>
<sequence>MIKKFFLLIWNTLNFSRRLILNLLFLVIIVSIIVGINSDEGKVNIAQGSALVLNLSGQIVEQETYIDPLEAALNDSMGQNDQPPEVLLDDVINVINDAAHNPKISVLVLSLQNMQNAHLNKLKEISLALENFKAQDKKIIATGDAYSQAQYYLASFADEISMHPYGWVGVEGYAMYPLYFKEALEKLSVSQHIFRVGTFKSAVEPFIRNDMSDAAKTANQEWLGALWQQYKTDVAKQRGFELSNFDESMAQFLDKFAKANGDSGEFALANGWVDSLKTKEEIRQDLIALVGLNEEGKSFKQVSFQDYLSTIKMPFPFENPITEKVAVVVAKGNIVDGKRKAGEIGGDSTAALLRKARLDEKVKAVVLRIDSGGGSMFASEVIRAEVLALKDAGKPVIASMSSVAASGGYWIASAANEIWAAPSTITGSIGIFGTIMTFEDSMARLGVYSDGVSTTEMAGFSPLRELNPQLGNMIQMSIERGYNRFLTIVGEARGLSIEEVDKIAQGRVWIATQAKELGLIDNLGTKNDAIEAAAKLASLEFYDVITVEQTLTPQEQFMKQLLSNAHVKTMLGHSDTDFEFNTGLQSNLRSVMLRLQQEVKSFEQYNDPNGVYARCLVCNLAQ</sequence>
<evidence type="ECO:0000313" key="10">
    <source>
        <dbReference type="EMBL" id="OUL57022.1"/>
    </source>
</evidence>
<feature type="active site" description="Proton donor/acceptor" evidence="7">
    <location>
        <position position="200"/>
    </location>
</feature>
<dbReference type="InterPro" id="IPR047217">
    <property type="entry name" value="S49_SppA_67K_type_N"/>
</dbReference>
<comment type="similarity">
    <text evidence="2">Belongs to the peptidase S49 family.</text>
</comment>
<dbReference type="PANTHER" id="PTHR33209:SF1">
    <property type="entry name" value="PEPTIDASE S49 DOMAIN-CONTAINING PROTEIN"/>
    <property type="match status" value="1"/>
</dbReference>
<evidence type="ECO:0000256" key="1">
    <source>
        <dbReference type="ARBA" id="ARBA00004370"/>
    </source>
</evidence>
<dbReference type="NCBIfam" id="TIGR00705">
    <property type="entry name" value="SppA_67K"/>
    <property type="match status" value="1"/>
</dbReference>
<dbReference type="PIRSF" id="PIRSF001217">
    <property type="entry name" value="Protease_4_SppA"/>
    <property type="match status" value="1"/>
</dbReference>
<dbReference type="PANTHER" id="PTHR33209">
    <property type="entry name" value="PROTEASE 4"/>
    <property type="match status" value="1"/>
</dbReference>
<dbReference type="GO" id="GO:0008236">
    <property type="term" value="F:serine-type peptidase activity"/>
    <property type="evidence" value="ECO:0007669"/>
    <property type="project" value="UniProtKB-KW"/>
</dbReference>
<dbReference type="Pfam" id="PF01343">
    <property type="entry name" value="Peptidase_S49"/>
    <property type="match status" value="2"/>
</dbReference>
<feature type="active site" description="Nucleophile" evidence="7">
    <location>
        <position position="406"/>
    </location>
</feature>
<evidence type="ECO:0000256" key="7">
    <source>
        <dbReference type="PIRSR" id="PIRSR001217-1"/>
    </source>
</evidence>
<dbReference type="InterPro" id="IPR047272">
    <property type="entry name" value="S49_SppA_C"/>
</dbReference>
<comment type="caution">
    <text evidence="10">The sequence shown here is derived from an EMBL/GenBank/DDBJ whole genome shotgun (WGS) entry which is preliminary data.</text>
</comment>
<evidence type="ECO:0000256" key="3">
    <source>
        <dbReference type="ARBA" id="ARBA00022670"/>
    </source>
</evidence>
<name>A0A244CN51_PSEDV</name>
<gene>
    <name evidence="10" type="ORF">B1199_15790</name>
</gene>
<dbReference type="RefSeq" id="WP_086745278.1">
    <property type="nucleotide sequence ID" value="NZ_MWPV01000005.1"/>
</dbReference>
<organism evidence="10 11">
    <name type="scientific">Pseudoalteromonas ulvae</name>
    <dbReference type="NCBI Taxonomy" id="107327"/>
    <lineage>
        <taxon>Bacteria</taxon>
        <taxon>Pseudomonadati</taxon>
        <taxon>Pseudomonadota</taxon>
        <taxon>Gammaproteobacteria</taxon>
        <taxon>Alteromonadales</taxon>
        <taxon>Pseudoalteromonadaceae</taxon>
        <taxon>Pseudoalteromonas</taxon>
    </lineage>
</organism>
<dbReference type="OrthoDB" id="9764363at2"/>
<dbReference type="GO" id="GO:0006465">
    <property type="term" value="P:signal peptide processing"/>
    <property type="evidence" value="ECO:0007669"/>
    <property type="project" value="InterPro"/>
</dbReference>
<evidence type="ECO:0000256" key="2">
    <source>
        <dbReference type="ARBA" id="ARBA00008683"/>
    </source>
</evidence>
<dbReference type="EMBL" id="MWPV01000005">
    <property type="protein sequence ID" value="OUL57022.1"/>
    <property type="molecule type" value="Genomic_DNA"/>
</dbReference>
<keyword evidence="3" id="KW-0645">Protease</keyword>
<dbReference type="AlphaFoldDB" id="A0A244CN51"/>
<dbReference type="NCBIfam" id="TIGR00706">
    <property type="entry name" value="SppA_dom"/>
    <property type="match status" value="1"/>
</dbReference>
<keyword evidence="5" id="KW-0720">Serine protease</keyword>
<dbReference type="InterPro" id="IPR004635">
    <property type="entry name" value="Pept_S49_SppA"/>
</dbReference>
<dbReference type="Gene3D" id="3.90.226.10">
    <property type="entry name" value="2-enoyl-CoA Hydratase, Chain A, domain 1"/>
    <property type="match status" value="3"/>
</dbReference>
<dbReference type="GO" id="GO:0016020">
    <property type="term" value="C:membrane"/>
    <property type="evidence" value="ECO:0007669"/>
    <property type="project" value="UniProtKB-SubCell"/>
</dbReference>
<protein>
    <submittedName>
        <fullName evidence="10">Signal peptide peptidase SppA</fullName>
    </submittedName>
</protein>
<evidence type="ECO:0000256" key="8">
    <source>
        <dbReference type="SAM" id="Phobius"/>
    </source>
</evidence>
<reference evidence="10 11" key="1">
    <citation type="submission" date="2017-02" db="EMBL/GenBank/DDBJ databases">
        <title>Pseudoalteromonas ulvae TC14 Genome.</title>
        <authorList>
            <person name="Molmeret M."/>
        </authorList>
    </citation>
    <scope>NUCLEOTIDE SEQUENCE [LARGE SCALE GENOMIC DNA]</scope>
    <source>
        <strain evidence="10">TC14</strain>
    </source>
</reference>
<dbReference type="Proteomes" id="UP000194841">
    <property type="component" value="Unassembled WGS sequence"/>
</dbReference>
<dbReference type="CDD" id="cd07018">
    <property type="entry name" value="S49_SppA_67K_type"/>
    <property type="match status" value="1"/>
</dbReference>
<keyword evidence="8" id="KW-1133">Transmembrane helix</keyword>
<keyword evidence="11" id="KW-1185">Reference proteome</keyword>
<keyword evidence="6 8" id="KW-0472">Membrane</keyword>
<evidence type="ECO:0000313" key="11">
    <source>
        <dbReference type="Proteomes" id="UP000194841"/>
    </source>
</evidence>
<accession>A0A244CN51</accession>
<dbReference type="InterPro" id="IPR002142">
    <property type="entry name" value="Peptidase_S49"/>
</dbReference>
<proteinExistence type="inferred from homology"/>
<evidence type="ECO:0000259" key="9">
    <source>
        <dbReference type="Pfam" id="PF01343"/>
    </source>
</evidence>
<evidence type="ECO:0000256" key="5">
    <source>
        <dbReference type="ARBA" id="ARBA00022825"/>
    </source>
</evidence>
<dbReference type="InterPro" id="IPR029045">
    <property type="entry name" value="ClpP/crotonase-like_dom_sf"/>
</dbReference>
<feature type="domain" description="Peptidase S49" evidence="9">
    <location>
        <begin position="389"/>
        <end position="539"/>
    </location>
</feature>
<keyword evidence="4" id="KW-0378">Hydrolase</keyword>
<feature type="domain" description="Peptidase S49" evidence="9">
    <location>
        <begin position="132"/>
        <end position="291"/>
    </location>
</feature>
<evidence type="ECO:0000256" key="4">
    <source>
        <dbReference type="ARBA" id="ARBA00022801"/>
    </source>
</evidence>
<comment type="subcellular location">
    <subcellularLocation>
        <location evidence="1">Membrane</location>
    </subcellularLocation>
</comment>
<dbReference type="CDD" id="cd07023">
    <property type="entry name" value="S49_Sppa_N_C"/>
    <property type="match status" value="1"/>
</dbReference>
<keyword evidence="8" id="KW-0812">Transmembrane</keyword>
<feature type="transmembrane region" description="Helical" evidence="8">
    <location>
        <begin position="20"/>
        <end position="37"/>
    </location>
</feature>
<dbReference type="Gene3D" id="6.20.330.10">
    <property type="match status" value="1"/>
</dbReference>